<dbReference type="EMBL" id="GADI01000445">
    <property type="protein sequence ID" value="JAA73363.1"/>
    <property type="molecule type" value="mRNA"/>
</dbReference>
<feature type="compositionally biased region" description="Polar residues" evidence="6">
    <location>
        <begin position="67"/>
        <end position="88"/>
    </location>
</feature>
<feature type="non-terminal residue" evidence="8">
    <location>
        <position position="1"/>
    </location>
</feature>
<protein>
    <submittedName>
        <fullName evidence="8">Putative ixodes 8-cys protein</fullName>
    </submittedName>
</protein>
<comment type="subcellular location">
    <subcellularLocation>
        <location evidence="1">Secreted</location>
    </subcellularLocation>
</comment>
<evidence type="ECO:0000256" key="5">
    <source>
        <dbReference type="ARBA" id="ARBA00034321"/>
    </source>
</evidence>
<feature type="compositionally biased region" description="Polar residues" evidence="6">
    <location>
        <begin position="44"/>
        <end position="58"/>
    </location>
</feature>
<keyword evidence="2" id="KW-0964">Secreted</keyword>
<keyword evidence="3 7" id="KW-0732">Signal</keyword>
<keyword evidence="4" id="KW-0325">Glycoprotein</keyword>
<dbReference type="GO" id="GO:0005576">
    <property type="term" value="C:extracellular region"/>
    <property type="evidence" value="ECO:0007669"/>
    <property type="project" value="UniProtKB-SubCell"/>
</dbReference>
<evidence type="ECO:0000256" key="7">
    <source>
        <dbReference type="SAM" id="SignalP"/>
    </source>
</evidence>
<evidence type="ECO:0000313" key="8">
    <source>
        <dbReference type="EMBL" id="JAA73363.1"/>
    </source>
</evidence>
<evidence type="ECO:0000256" key="1">
    <source>
        <dbReference type="ARBA" id="ARBA00004613"/>
    </source>
</evidence>
<organism evidence="8">
    <name type="scientific">Ixodes ricinus</name>
    <name type="common">Common tick</name>
    <name type="synonym">Acarus ricinus</name>
    <dbReference type="NCBI Taxonomy" id="34613"/>
    <lineage>
        <taxon>Eukaryota</taxon>
        <taxon>Metazoa</taxon>
        <taxon>Ecdysozoa</taxon>
        <taxon>Arthropoda</taxon>
        <taxon>Chelicerata</taxon>
        <taxon>Arachnida</taxon>
        <taxon>Acari</taxon>
        <taxon>Parasitiformes</taxon>
        <taxon>Ixodida</taxon>
        <taxon>Ixodoidea</taxon>
        <taxon>Ixodidae</taxon>
        <taxon>Ixodinae</taxon>
        <taxon>Ixodes</taxon>
    </lineage>
</organism>
<feature type="signal peptide" evidence="7">
    <location>
        <begin position="1"/>
        <end position="39"/>
    </location>
</feature>
<name>A0A0K8RR16_IXORI</name>
<feature type="compositionally biased region" description="Basic and acidic residues" evidence="6">
    <location>
        <begin position="89"/>
        <end position="98"/>
    </location>
</feature>
<evidence type="ECO:0000256" key="6">
    <source>
        <dbReference type="SAM" id="MobiDB-lite"/>
    </source>
</evidence>
<reference evidence="8" key="1">
    <citation type="submission" date="2012-12" db="EMBL/GenBank/DDBJ databases">
        <title>Identification and characterization of a phenylalanine ammonia-lyase gene family in Isatis indigotica Fort.</title>
        <authorList>
            <person name="Liu Q."/>
            <person name="Chen J."/>
            <person name="Zhou X."/>
            <person name="Di P."/>
            <person name="Xiao Y."/>
            <person name="Xuan H."/>
            <person name="Zhang L."/>
            <person name="Chen W."/>
        </authorList>
    </citation>
    <scope>NUCLEOTIDE SEQUENCE</scope>
    <source>
        <tissue evidence="8">Salivary gland</tissue>
    </source>
</reference>
<feature type="region of interest" description="Disordered" evidence="6">
    <location>
        <begin position="44"/>
        <end position="98"/>
    </location>
</feature>
<proteinExistence type="evidence at transcript level"/>
<dbReference type="Pfam" id="PF12115">
    <property type="entry name" value="Salp15"/>
    <property type="match status" value="1"/>
</dbReference>
<dbReference type="AlphaFoldDB" id="A0A0K8RR16"/>
<comment type="similarity">
    <text evidence="5">Belongs to the salp15 family.</text>
</comment>
<accession>A0A0K8RR16</accession>
<dbReference type="InterPro" id="IPR021971">
    <property type="entry name" value="Salp15"/>
</dbReference>
<evidence type="ECO:0000256" key="2">
    <source>
        <dbReference type="ARBA" id="ARBA00022525"/>
    </source>
</evidence>
<evidence type="ECO:0000256" key="4">
    <source>
        <dbReference type="ARBA" id="ARBA00023180"/>
    </source>
</evidence>
<feature type="chain" id="PRO_5005518881" evidence="7">
    <location>
        <begin position="40"/>
        <end position="185"/>
    </location>
</feature>
<evidence type="ECO:0000256" key="3">
    <source>
        <dbReference type="ARBA" id="ARBA00022729"/>
    </source>
</evidence>
<sequence>LRPSYGGEVTWHSKYEERSTKMFTLKFFILFVLAGLCFGDSSDSETAGGSSGNEASSDTQKKEQDTETTNGGETSDGKGNNAETSEGQNKNDEKKLGDHLPDFIGTETDKVSYLNQLLSVCNKEHNLYKINKDSIVFENCTFVCVSEGATATNKEERIPKGLLCNSGGKKCPEEGPCPDLPLPSC</sequence>